<gene>
    <name evidence="2" type="ORF">AVDCRST_MAG48-3584</name>
</gene>
<accession>A0A6J4LS78</accession>
<reference evidence="2" key="1">
    <citation type="submission" date="2020-02" db="EMBL/GenBank/DDBJ databases">
        <authorList>
            <person name="Meier V. D."/>
        </authorList>
    </citation>
    <scope>NUCLEOTIDE SEQUENCE</scope>
    <source>
        <strain evidence="2">AVDCRST_MAG48</strain>
    </source>
</reference>
<name>A0A6J4LS78_9ACTN</name>
<evidence type="ECO:0000313" key="2">
    <source>
        <dbReference type="EMBL" id="CAA9340027.1"/>
    </source>
</evidence>
<organism evidence="2">
    <name type="scientific">uncultured Friedmanniella sp</name>
    <dbReference type="NCBI Taxonomy" id="335381"/>
    <lineage>
        <taxon>Bacteria</taxon>
        <taxon>Bacillati</taxon>
        <taxon>Actinomycetota</taxon>
        <taxon>Actinomycetes</taxon>
        <taxon>Propionibacteriales</taxon>
        <taxon>Nocardioidaceae</taxon>
        <taxon>Friedmanniella</taxon>
        <taxon>environmental samples</taxon>
    </lineage>
</organism>
<evidence type="ECO:0000256" key="1">
    <source>
        <dbReference type="SAM" id="MobiDB-lite"/>
    </source>
</evidence>
<dbReference type="EMBL" id="CADCTS010000503">
    <property type="protein sequence ID" value="CAA9340027.1"/>
    <property type="molecule type" value="Genomic_DNA"/>
</dbReference>
<protein>
    <submittedName>
        <fullName evidence="2">Uncharacterized protein</fullName>
    </submittedName>
</protein>
<feature type="region of interest" description="Disordered" evidence="1">
    <location>
        <begin position="1"/>
        <end position="29"/>
    </location>
</feature>
<sequence length="119" mass="12306">MPGGGDSRRIHQRPSPDRRSSVRHEHDVDPEIGRVLARAREGCRAVAVDAVGAVTPVLEPNEGSARGGPGEIVLADRVAADGGAMGGHIGGVGGDRHRVGEEHLRPARGDLPGVQIHAA</sequence>
<dbReference type="AlphaFoldDB" id="A0A6J4LS78"/>
<proteinExistence type="predicted"/>